<comment type="caution">
    <text evidence="2">The sequence shown here is derived from an EMBL/GenBank/DDBJ whole genome shotgun (WGS) entry which is preliminary data.</text>
</comment>
<evidence type="ECO:0000313" key="2">
    <source>
        <dbReference type="EMBL" id="OBZ73536.1"/>
    </source>
</evidence>
<proteinExistence type="predicted"/>
<gene>
    <name evidence="2" type="ORF">A0H81_05818</name>
</gene>
<feature type="domain" description="Chromo" evidence="1">
    <location>
        <begin position="91"/>
        <end position="141"/>
    </location>
</feature>
<name>A0A1C7MB09_GRIFR</name>
<dbReference type="AlphaFoldDB" id="A0A1C7MB09"/>
<dbReference type="EMBL" id="LUGG01000006">
    <property type="protein sequence ID" value="OBZ73536.1"/>
    <property type="molecule type" value="Genomic_DNA"/>
</dbReference>
<dbReference type="GO" id="GO:0006338">
    <property type="term" value="P:chromatin remodeling"/>
    <property type="evidence" value="ECO:0007669"/>
    <property type="project" value="UniProtKB-ARBA"/>
</dbReference>
<dbReference type="Pfam" id="PF24626">
    <property type="entry name" value="SH3_Tf2-1"/>
    <property type="match status" value="1"/>
</dbReference>
<accession>A0A1C7MB09</accession>
<evidence type="ECO:0000313" key="3">
    <source>
        <dbReference type="Proteomes" id="UP000092993"/>
    </source>
</evidence>
<dbReference type="InterPro" id="IPR023780">
    <property type="entry name" value="Chromo_domain"/>
</dbReference>
<dbReference type="SMART" id="SM00298">
    <property type="entry name" value="CHROMO"/>
    <property type="match status" value="1"/>
</dbReference>
<reference evidence="2 3" key="1">
    <citation type="submission" date="2016-03" db="EMBL/GenBank/DDBJ databases">
        <title>Whole genome sequencing of Grifola frondosa 9006-11.</title>
        <authorList>
            <person name="Min B."/>
            <person name="Park H."/>
            <person name="Kim J.-G."/>
            <person name="Cho H."/>
            <person name="Oh Y.-L."/>
            <person name="Kong W.-S."/>
            <person name="Choi I.-G."/>
        </authorList>
    </citation>
    <scope>NUCLEOTIDE SEQUENCE [LARGE SCALE GENOMIC DNA]</scope>
    <source>
        <strain evidence="2 3">9006-11</strain>
    </source>
</reference>
<dbReference type="CDD" id="cd00024">
    <property type="entry name" value="CD_CSD"/>
    <property type="match status" value="1"/>
</dbReference>
<dbReference type="OrthoDB" id="2793548at2759"/>
<protein>
    <recommendedName>
        <fullName evidence="1">Chromo domain-containing protein</fullName>
    </recommendedName>
</protein>
<evidence type="ECO:0000259" key="1">
    <source>
        <dbReference type="PROSITE" id="PS50013"/>
    </source>
</evidence>
<dbReference type="PROSITE" id="PS50013">
    <property type="entry name" value="CHROMO_2"/>
    <property type="match status" value="1"/>
</dbReference>
<sequence>MLKFVSDQLIWLLQCNVKMTWPFDKLDHRCLGPFPIAHIISDSTYQLHLPAYLSCLHPIFHVSLLEPYSDPSKFHLHAPPEPFDLDDSPELTVASILDCRKLSQHYEYFVHWKGLSESEDSWVLLSDIPTTANELLEHFHC</sequence>
<dbReference type="SUPFAM" id="SSF54160">
    <property type="entry name" value="Chromo domain-like"/>
    <property type="match status" value="1"/>
</dbReference>
<dbReference type="Proteomes" id="UP000092993">
    <property type="component" value="Unassembled WGS sequence"/>
</dbReference>
<dbReference type="InterPro" id="IPR000953">
    <property type="entry name" value="Chromo/chromo_shadow_dom"/>
</dbReference>
<dbReference type="Gene3D" id="2.40.50.40">
    <property type="match status" value="1"/>
</dbReference>
<keyword evidence="3" id="KW-1185">Reference proteome</keyword>
<dbReference type="InterPro" id="IPR016197">
    <property type="entry name" value="Chromo-like_dom_sf"/>
</dbReference>
<dbReference type="STRING" id="5627.A0A1C7MB09"/>
<dbReference type="OMA" id="WEFLAKN"/>
<dbReference type="InterPro" id="IPR056924">
    <property type="entry name" value="SH3_Tf2-1"/>
</dbReference>
<organism evidence="2 3">
    <name type="scientific">Grifola frondosa</name>
    <name type="common">Maitake</name>
    <name type="synonym">Polyporus frondosus</name>
    <dbReference type="NCBI Taxonomy" id="5627"/>
    <lineage>
        <taxon>Eukaryota</taxon>
        <taxon>Fungi</taxon>
        <taxon>Dikarya</taxon>
        <taxon>Basidiomycota</taxon>
        <taxon>Agaricomycotina</taxon>
        <taxon>Agaricomycetes</taxon>
        <taxon>Polyporales</taxon>
        <taxon>Grifolaceae</taxon>
        <taxon>Grifola</taxon>
    </lineage>
</organism>
<dbReference type="Pfam" id="PF00385">
    <property type="entry name" value="Chromo"/>
    <property type="match status" value="1"/>
</dbReference>